<evidence type="ECO:0000256" key="6">
    <source>
        <dbReference type="ARBA" id="ARBA00022691"/>
    </source>
</evidence>
<organism evidence="8 9">
    <name type="scientific">Parahaliea mediterranea</name>
    <dbReference type="NCBI Taxonomy" id="651086"/>
    <lineage>
        <taxon>Bacteria</taxon>
        <taxon>Pseudomonadati</taxon>
        <taxon>Pseudomonadota</taxon>
        <taxon>Gammaproteobacteria</taxon>
        <taxon>Cellvibrionales</taxon>
        <taxon>Halieaceae</taxon>
        <taxon>Parahaliea</taxon>
    </lineage>
</organism>
<keyword evidence="3 7" id="KW-0698">rRNA processing</keyword>
<protein>
    <recommendedName>
        <fullName evidence="7">Ribosomal RNA small subunit methyltransferase H</fullName>
        <ecNumber evidence="7">2.1.1.199</ecNumber>
    </recommendedName>
    <alternativeName>
        <fullName evidence="7">16S rRNA m(4)C1402 methyltransferase</fullName>
    </alternativeName>
    <alternativeName>
        <fullName evidence="7">rRNA (cytosine-N(4)-)-methyltransferase RsmH</fullName>
    </alternativeName>
</protein>
<dbReference type="AlphaFoldDB" id="A0A939DC62"/>
<comment type="similarity">
    <text evidence="1 7">Belongs to the methyltransferase superfamily. RsmH family.</text>
</comment>
<dbReference type="InterPro" id="IPR023397">
    <property type="entry name" value="SAM-dep_MeTrfase_MraW_recog"/>
</dbReference>
<dbReference type="Gene3D" id="1.10.150.170">
    <property type="entry name" value="Putative methyltransferase TM0872, insert domain"/>
    <property type="match status" value="1"/>
</dbReference>
<dbReference type="SUPFAM" id="SSF53335">
    <property type="entry name" value="S-adenosyl-L-methionine-dependent methyltransferases"/>
    <property type="match status" value="1"/>
</dbReference>
<evidence type="ECO:0000313" key="8">
    <source>
        <dbReference type="EMBL" id="MBN7795370.1"/>
    </source>
</evidence>
<evidence type="ECO:0000313" key="9">
    <source>
        <dbReference type="Proteomes" id="UP000664303"/>
    </source>
</evidence>
<comment type="catalytic activity">
    <reaction evidence="7">
        <text>cytidine(1402) in 16S rRNA + S-adenosyl-L-methionine = N(4)-methylcytidine(1402) in 16S rRNA + S-adenosyl-L-homocysteine + H(+)</text>
        <dbReference type="Rhea" id="RHEA:42928"/>
        <dbReference type="Rhea" id="RHEA-COMP:10286"/>
        <dbReference type="Rhea" id="RHEA-COMP:10287"/>
        <dbReference type="ChEBI" id="CHEBI:15378"/>
        <dbReference type="ChEBI" id="CHEBI:57856"/>
        <dbReference type="ChEBI" id="CHEBI:59789"/>
        <dbReference type="ChEBI" id="CHEBI:74506"/>
        <dbReference type="ChEBI" id="CHEBI:82748"/>
        <dbReference type="EC" id="2.1.1.199"/>
    </reaction>
</comment>
<feature type="binding site" evidence="7">
    <location>
        <position position="102"/>
    </location>
    <ligand>
        <name>S-adenosyl-L-methionine</name>
        <dbReference type="ChEBI" id="CHEBI:59789"/>
    </ligand>
</feature>
<comment type="function">
    <text evidence="7">Specifically methylates the N4 position of cytidine in position 1402 (C1402) of 16S rRNA.</text>
</comment>
<feature type="binding site" evidence="7">
    <location>
        <position position="55"/>
    </location>
    <ligand>
        <name>S-adenosyl-L-methionine</name>
        <dbReference type="ChEBI" id="CHEBI:59789"/>
    </ligand>
</feature>
<dbReference type="InterPro" id="IPR029063">
    <property type="entry name" value="SAM-dependent_MTases_sf"/>
</dbReference>
<feature type="binding site" evidence="7">
    <location>
        <begin position="35"/>
        <end position="37"/>
    </location>
    <ligand>
        <name>S-adenosyl-L-methionine</name>
        <dbReference type="ChEBI" id="CHEBI:59789"/>
    </ligand>
</feature>
<evidence type="ECO:0000256" key="5">
    <source>
        <dbReference type="ARBA" id="ARBA00022679"/>
    </source>
</evidence>
<feature type="binding site" evidence="7">
    <location>
        <position position="81"/>
    </location>
    <ligand>
        <name>S-adenosyl-L-methionine</name>
        <dbReference type="ChEBI" id="CHEBI:59789"/>
    </ligand>
</feature>
<keyword evidence="2 7" id="KW-0963">Cytoplasm</keyword>
<dbReference type="PANTHER" id="PTHR11265:SF0">
    <property type="entry name" value="12S RRNA N4-METHYLCYTIDINE METHYLTRANSFERASE"/>
    <property type="match status" value="1"/>
</dbReference>
<gene>
    <name evidence="7 8" type="primary">rsmH</name>
    <name evidence="8" type="ORF">JYP50_02135</name>
</gene>
<dbReference type="GO" id="GO:0070475">
    <property type="term" value="P:rRNA base methylation"/>
    <property type="evidence" value="ECO:0007669"/>
    <property type="project" value="UniProtKB-UniRule"/>
</dbReference>
<keyword evidence="4 7" id="KW-0489">Methyltransferase</keyword>
<dbReference type="GO" id="GO:0005737">
    <property type="term" value="C:cytoplasm"/>
    <property type="evidence" value="ECO:0007669"/>
    <property type="project" value="UniProtKB-SubCell"/>
</dbReference>
<comment type="caution">
    <text evidence="8">The sequence shown here is derived from an EMBL/GenBank/DDBJ whole genome shotgun (WGS) entry which is preliminary data.</text>
</comment>
<evidence type="ECO:0000256" key="1">
    <source>
        <dbReference type="ARBA" id="ARBA00010396"/>
    </source>
</evidence>
<dbReference type="HAMAP" id="MF_01007">
    <property type="entry name" value="16SrRNA_methyltr_H"/>
    <property type="match status" value="1"/>
</dbReference>
<dbReference type="Proteomes" id="UP000664303">
    <property type="component" value="Unassembled WGS sequence"/>
</dbReference>
<comment type="subcellular location">
    <subcellularLocation>
        <location evidence="7">Cytoplasm</location>
    </subcellularLocation>
</comment>
<name>A0A939DC62_9GAMM</name>
<dbReference type="NCBIfam" id="TIGR00006">
    <property type="entry name" value="16S rRNA (cytosine(1402)-N(4))-methyltransferase RsmH"/>
    <property type="match status" value="1"/>
</dbReference>
<dbReference type="Pfam" id="PF01795">
    <property type="entry name" value="Methyltransf_5"/>
    <property type="match status" value="1"/>
</dbReference>
<evidence type="ECO:0000256" key="2">
    <source>
        <dbReference type="ARBA" id="ARBA00022490"/>
    </source>
</evidence>
<dbReference type="FunFam" id="1.10.150.170:FF:000001">
    <property type="entry name" value="Ribosomal RNA small subunit methyltransferase H"/>
    <property type="match status" value="1"/>
</dbReference>
<dbReference type="InterPro" id="IPR002903">
    <property type="entry name" value="RsmH"/>
</dbReference>
<keyword evidence="9" id="KW-1185">Reference proteome</keyword>
<reference evidence="8" key="1">
    <citation type="submission" date="2021-02" db="EMBL/GenBank/DDBJ databases">
        <title>PHA producing bacteria isolated from coastal sediment in Guangdong, Shenzhen.</title>
        <authorList>
            <person name="Zheng W."/>
            <person name="Yu S."/>
            <person name="Huang Y."/>
        </authorList>
    </citation>
    <scope>NUCLEOTIDE SEQUENCE</scope>
    <source>
        <strain evidence="8">TN14-10</strain>
    </source>
</reference>
<proteinExistence type="inferred from homology"/>
<keyword evidence="6 7" id="KW-0949">S-adenosyl-L-methionine</keyword>
<dbReference type="GO" id="GO:0071424">
    <property type="term" value="F:rRNA (cytosine-N4-)-methyltransferase activity"/>
    <property type="evidence" value="ECO:0007669"/>
    <property type="project" value="UniProtKB-UniRule"/>
</dbReference>
<dbReference type="RefSeq" id="WP_206558796.1">
    <property type="nucleotide sequence ID" value="NZ_JAFKCZ010000001.1"/>
</dbReference>
<dbReference type="PANTHER" id="PTHR11265">
    <property type="entry name" value="S-ADENOSYL-METHYLTRANSFERASE MRAW"/>
    <property type="match status" value="1"/>
</dbReference>
<feature type="binding site" evidence="7">
    <location>
        <position position="109"/>
    </location>
    <ligand>
        <name>S-adenosyl-L-methionine</name>
        <dbReference type="ChEBI" id="CHEBI:59789"/>
    </ligand>
</feature>
<accession>A0A939DC62</accession>
<dbReference type="SUPFAM" id="SSF81799">
    <property type="entry name" value="Putative methyltransferase TM0872, insert domain"/>
    <property type="match status" value="1"/>
</dbReference>
<dbReference type="Gene3D" id="3.40.50.150">
    <property type="entry name" value="Vaccinia Virus protein VP39"/>
    <property type="match status" value="1"/>
</dbReference>
<dbReference type="PIRSF" id="PIRSF004486">
    <property type="entry name" value="MraW"/>
    <property type="match status" value="1"/>
</dbReference>
<dbReference type="EC" id="2.1.1.199" evidence="7"/>
<keyword evidence="5 7" id="KW-0808">Transferase</keyword>
<evidence type="ECO:0000256" key="7">
    <source>
        <dbReference type="HAMAP-Rule" id="MF_01007"/>
    </source>
</evidence>
<dbReference type="EMBL" id="JAFKCZ010000001">
    <property type="protein sequence ID" value="MBN7795370.1"/>
    <property type="molecule type" value="Genomic_DNA"/>
</dbReference>
<evidence type="ECO:0000256" key="3">
    <source>
        <dbReference type="ARBA" id="ARBA00022552"/>
    </source>
</evidence>
<evidence type="ECO:0000256" key="4">
    <source>
        <dbReference type="ARBA" id="ARBA00022603"/>
    </source>
</evidence>
<sequence>MVGRDMHQTVLLREAVDALVTRRDGFYVDGTFGRGGHSRAILQVLDAGGRLLGVDKDPLAAAEAEQLVVSEPRFEFFHGSFALLPHQLRRMGIGAVDGILLDLGVSSPQLDEAGRGFSFQHDGPLDMRMDTSSGETAAQWLARAEEADIADVLYEYGEERYSRRIARAIVAARAETPITTTGRLATIVAEANPRWEKHKHPATRAFQAIRIYINRELDDLRDLLDSALDLLAVGGRLVVISFHSLEDRMVKRYMRDMSRGEQLPPGVPVRDSDLNRRMKLVGKAVRAGKDEVAANVRARSAIMRVAEKLA</sequence>